<dbReference type="GO" id="GO:0046872">
    <property type="term" value="F:metal ion binding"/>
    <property type="evidence" value="ECO:0007669"/>
    <property type="project" value="UniProtKB-KW"/>
</dbReference>
<keyword evidence="7" id="KW-1015">Disulfide bond</keyword>
<dbReference type="Pfam" id="PF07519">
    <property type="entry name" value="Tannase"/>
    <property type="match status" value="1"/>
</dbReference>
<dbReference type="EC" id="3.1.1.-" evidence="8"/>
<name>A0A194WW53_MOLSC</name>
<evidence type="ECO:0000256" key="6">
    <source>
        <dbReference type="ARBA" id="ARBA00022837"/>
    </source>
</evidence>
<sequence>MNASQVPTSNWWSKLKLSAQSFLGLTSQFQTTASPALQCSPSALSPFLPSHATIISAVSIAANGTWTQPSPPFPKAATGLPALCAVTVNVISSPTSSFNFGLFLPDEWNLRFMGSGNGGFGGGINWNDMETHALSGFASMSTDTGHVSAVPDASWALNNPETQIDWGHRAMHNSVKLSKLITQKYYSAKIKYSYFSACSTGGRQGFKSIQKYPSDFDGIVSAAPAWWTSHLQPWHLAVSLWNLPLDSPHHIPGSLFKVIAEEAIRQCDPQDGVLDGIISNPRACIFRPETLLCTPTSKPGTCLTLPQLKTLDKIQSPWIDTNATFLFPSLSLGSETEFGRAMNLDSGHPSPMGTVWLSNFLLNHSSSTASSYNWAENFDLATVQLGDELNPGEANADDFDITPLADRGGKVIHYHGYSDGLIPAEASIYLHNQILRTLIPKGLSRPISSFYKLYMIPGLQHCRGSTGDAPWYIAGGGQPASLGATVKSVPGYEDARHDVVLALMRWVEEGIEPEEIVATKFVDDDVEKGVRRQRPVCVYPKHAKWDGVGDQDLEGSWACVDLY</sequence>
<keyword evidence="6" id="KW-0106">Calcium</keyword>
<dbReference type="PANTHER" id="PTHR33938">
    <property type="entry name" value="FERULOYL ESTERASE B-RELATED"/>
    <property type="match status" value="1"/>
</dbReference>
<keyword evidence="5 8" id="KW-0378">Hydrolase</keyword>
<keyword evidence="4" id="KW-0732">Signal</keyword>
<dbReference type="RefSeq" id="XP_018066551.1">
    <property type="nucleotide sequence ID" value="XM_018217798.1"/>
</dbReference>
<dbReference type="PANTHER" id="PTHR33938:SF2">
    <property type="entry name" value="CARBOXYLIC ESTER HYDROLASE"/>
    <property type="match status" value="1"/>
</dbReference>
<dbReference type="InterPro" id="IPR011118">
    <property type="entry name" value="Tannase/feruloyl_esterase"/>
</dbReference>
<dbReference type="AlphaFoldDB" id="A0A194WW53"/>
<keyword evidence="10" id="KW-1185">Reference proteome</keyword>
<dbReference type="EMBL" id="KQ947425">
    <property type="protein sequence ID" value="KUJ12196.1"/>
    <property type="molecule type" value="Genomic_DNA"/>
</dbReference>
<dbReference type="GeneID" id="28827524"/>
<evidence type="ECO:0000256" key="1">
    <source>
        <dbReference type="ARBA" id="ARBA00006249"/>
    </source>
</evidence>
<dbReference type="OrthoDB" id="3039123at2759"/>
<evidence type="ECO:0000256" key="3">
    <source>
        <dbReference type="ARBA" id="ARBA00022723"/>
    </source>
</evidence>
<organism evidence="9 10">
    <name type="scientific">Mollisia scopiformis</name>
    <name type="common">Conifer needle endophyte fungus</name>
    <name type="synonym">Phialocephala scopiformis</name>
    <dbReference type="NCBI Taxonomy" id="149040"/>
    <lineage>
        <taxon>Eukaryota</taxon>
        <taxon>Fungi</taxon>
        <taxon>Dikarya</taxon>
        <taxon>Ascomycota</taxon>
        <taxon>Pezizomycotina</taxon>
        <taxon>Leotiomycetes</taxon>
        <taxon>Helotiales</taxon>
        <taxon>Mollisiaceae</taxon>
        <taxon>Mollisia</taxon>
    </lineage>
</organism>
<protein>
    <recommendedName>
        <fullName evidence="8">Carboxylic ester hydrolase</fullName>
        <ecNumber evidence="8">3.1.1.-</ecNumber>
    </recommendedName>
</protein>
<evidence type="ECO:0000313" key="10">
    <source>
        <dbReference type="Proteomes" id="UP000070700"/>
    </source>
</evidence>
<dbReference type="GO" id="GO:0030600">
    <property type="term" value="F:feruloyl esterase activity"/>
    <property type="evidence" value="ECO:0007669"/>
    <property type="project" value="UniProtKB-ARBA"/>
</dbReference>
<evidence type="ECO:0000313" key="9">
    <source>
        <dbReference type="EMBL" id="KUJ12196.1"/>
    </source>
</evidence>
<dbReference type="SUPFAM" id="SSF53474">
    <property type="entry name" value="alpha/beta-Hydrolases"/>
    <property type="match status" value="1"/>
</dbReference>
<dbReference type="InterPro" id="IPR029058">
    <property type="entry name" value="AB_hydrolase_fold"/>
</dbReference>
<evidence type="ECO:0000256" key="7">
    <source>
        <dbReference type="ARBA" id="ARBA00023157"/>
    </source>
</evidence>
<dbReference type="Proteomes" id="UP000070700">
    <property type="component" value="Unassembled WGS sequence"/>
</dbReference>
<keyword evidence="2" id="KW-0719">Serine esterase</keyword>
<proteinExistence type="inferred from homology"/>
<evidence type="ECO:0000256" key="5">
    <source>
        <dbReference type="ARBA" id="ARBA00022801"/>
    </source>
</evidence>
<accession>A0A194WW53</accession>
<evidence type="ECO:0000256" key="2">
    <source>
        <dbReference type="ARBA" id="ARBA00022487"/>
    </source>
</evidence>
<keyword evidence="3" id="KW-0479">Metal-binding</keyword>
<dbReference type="KEGG" id="psco:LY89DRAFT_710008"/>
<evidence type="ECO:0000256" key="4">
    <source>
        <dbReference type="ARBA" id="ARBA00022729"/>
    </source>
</evidence>
<reference evidence="9 10" key="1">
    <citation type="submission" date="2015-10" db="EMBL/GenBank/DDBJ databases">
        <title>Full genome of DAOMC 229536 Phialocephala scopiformis, a fungal endophyte of spruce producing the potent anti-insectan compound rugulosin.</title>
        <authorList>
            <consortium name="DOE Joint Genome Institute"/>
            <person name="Walker A.K."/>
            <person name="Frasz S.L."/>
            <person name="Seifert K.A."/>
            <person name="Miller J.D."/>
            <person name="Mondo S.J."/>
            <person name="Labutti K."/>
            <person name="Lipzen A."/>
            <person name="Dockter R."/>
            <person name="Kennedy M."/>
            <person name="Grigoriev I.V."/>
            <person name="Spatafora J.W."/>
        </authorList>
    </citation>
    <scope>NUCLEOTIDE SEQUENCE [LARGE SCALE GENOMIC DNA]</scope>
    <source>
        <strain evidence="9 10">CBS 120377</strain>
    </source>
</reference>
<gene>
    <name evidence="9" type="ORF">LY89DRAFT_710008</name>
</gene>
<comment type="similarity">
    <text evidence="1 8">Belongs to the tannase family.</text>
</comment>
<dbReference type="InParanoid" id="A0A194WW53"/>
<evidence type="ECO:0000256" key="8">
    <source>
        <dbReference type="RuleBase" id="RU361238"/>
    </source>
</evidence>